<keyword evidence="3" id="KW-1185">Reference proteome</keyword>
<feature type="compositionally biased region" description="Polar residues" evidence="1">
    <location>
        <begin position="508"/>
        <end position="534"/>
    </location>
</feature>
<feature type="compositionally biased region" description="Basic and acidic residues" evidence="1">
    <location>
        <begin position="915"/>
        <end position="929"/>
    </location>
</feature>
<sequence>MSSPSRAKKDTTRKDATPSAVHAPKPGRQSQGGGGGVGEELFGEREDDIELHKAYDLALELFPDARKKLQEGCPGWMPVELADGVRKVGESDGEFAKRQRIEAKERAKWMRDQDAWLASLGKVADYLRAAKMTVATRELEAKLVMGKKPKPVGSAVSKPSWGHVGGVGSEEVVRKKTKGKHGVPEVQLMGSGGKKTGPVDGKAKGKAKSVSTVPSHREPDVELKDGDVKILGVGQGEPRGRAGPSKRGRSDSVGEDERGAKRQHRGMGGKRDASMVNAVVGGKDTSNEREDVGLDKSGGVQRAKDAGDVEAVVKVEVDACVQCAKAGVLCYREGGGACQRCERTSEICSFLQRHDADEKPFVGLAETLGGILAMAQLFVYTDGVRHGEFKDTAAYREAKARLGDVFADPDVEVAGVDGGVGKGETEEEKESVGGVEGKQEGVVGGAEEQAMDDGDNATGEDELLSAEVPRGGMGEEEANVEGIRVDGGVKRRRELPRIDDGHEWLPQTMMTDTTSDNESSGPTSGSSPDRSVSPGNEGAHVEDLGLDREGAVQSDVPMEGGAAPSPSDEHEGDVGLGSEVLERYEKRLEWLKMRERRARLDAKVLEGEVAGADIMADWYLRAANAYRDERRAAVYMAAVRDGFLEKDAMYEWMRDQFEGVLNEGANGHGEGPGSDGDGSGEESVVWVGYVCRVSCRYSCAKIFWRWTNRESDARRGAMTPGKTASKGAIAGSIAGSKRVRSASFSAEGRDGKRLAVAGALGTAVDEEKGTKGKGKQKTRVQADDVDDGVAGSASGAVEADGFTVLEDACENCVSLGEDGVRCSFCEPEVDDGFDSYMKVANDIRNEFRLSVFMEGVRLKEYEDDAVFASWMADFRNGVMRRMGLPPDSEGPGKKSRKQGSKASHRSLGGPSGSARRRDGKGQFMKKADPQDDGVGGGGDK</sequence>
<protein>
    <recommendedName>
        <fullName evidence="4">Zn(2)-C6 fungal-type domain-containing protein</fullName>
    </recommendedName>
</protein>
<accession>A0A0D7ATS5</accession>
<feature type="compositionally biased region" description="Basic residues" evidence="1">
    <location>
        <begin position="893"/>
        <end position="904"/>
    </location>
</feature>
<feature type="compositionally biased region" description="Basic and acidic residues" evidence="1">
    <location>
        <begin position="215"/>
        <end position="228"/>
    </location>
</feature>
<dbReference type="AlphaFoldDB" id="A0A0D7ATS5"/>
<organism evidence="2 3">
    <name type="scientific">Cylindrobasidium torrendii FP15055 ss-10</name>
    <dbReference type="NCBI Taxonomy" id="1314674"/>
    <lineage>
        <taxon>Eukaryota</taxon>
        <taxon>Fungi</taxon>
        <taxon>Dikarya</taxon>
        <taxon>Basidiomycota</taxon>
        <taxon>Agaricomycotina</taxon>
        <taxon>Agaricomycetes</taxon>
        <taxon>Agaricomycetidae</taxon>
        <taxon>Agaricales</taxon>
        <taxon>Marasmiineae</taxon>
        <taxon>Physalacriaceae</taxon>
        <taxon>Cylindrobasidium</taxon>
    </lineage>
</organism>
<feature type="region of interest" description="Disordered" evidence="1">
    <location>
        <begin position="150"/>
        <end position="275"/>
    </location>
</feature>
<reference evidence="2 3" key="1">
    <citation type="journal article" date="2015" name="Fungal Genet. Biol.">
        <title>Evolution of novel wood decay mechanisms in Agaricales revealed by the genome sequences of Fistulina hepatica and Cylindrobasidium torrendii.</title>
        <authorList>
            <person name="Floudas D."/>
            <person name="Held B.W."/>
            <person name="Riley R."/>
            <person name="Nagy L.G."/>
            <person name="Koehler G."/>
            <person name="Ransdell A.S."/>
            <person name="Younus H."/>
            <person name="Chow J."/>
            <person name="Chiniquy J."/>
            <person name="Lipzen A."/>
            <person name="Tritt A."/>
            <person name="Sun H."/>
            <person name="Haridas S."/>
            <person name="LaButti K."/>
            <person name="Ohm R.A."/>
            <person name="Kues U."/>
            <person name="Blanchette R.A."/>
            <person name="Grigoriev I.V."/>
            <person name="Minto R.E."/>
            <person name="Hibbett D.S."/>
        </authorList>
    </citation>
    <scope>NUCLEOTIDE SEQUENCE [LARGE SCALE GENOMIC DNA]</scope>
    <source>
        <strain evidence="2 3">FP15055 ss-10</strain>
    </source>
</reference>
<feature type="compositionally biased region" description="Basic and acidic residues" evidence="1">
    <location>
        <begin position="483"/>
        <end position="503"/>
    </location>
</feature>
<proteinExistence type="predicted"/>
<evidence type="ECO:0008006" key="4">
    <source>
        <dbReference type="Google" id="ProtNLM"/>
    </source>
</evidence>
<evidence type="ECO:0000313" key="3">
    <source>
        <dbReference type="Proteomes" id="UP000054007"/>
    </source>
</evidence>
<evidence type="ECO:0000313" key="2">
    <source>
        <dbReference type="EMBL" id="KIY61758.1"/>
    </source>
</evidence>
<dbReference type="Proteomes" id="UP000054007">
    <property type="component" value="Unassembled WGS sequence"/>
</dbReference>
<dbReference type="EMBL" id="KN880877">
    <property type="protein sequence ID" value="KIY61758.1"/>
    <property type="molecule type" value="Genomic_DNA"/>
</dbReference>
<gene>
    <name evidence="2" type="ORF">CYLTODRAFT_447560</name>
</gene>
<feature type="region of interest" description="Disordered" evidence="1">
    <location>
        <begin position="470"/>
        <end position="543"/>
    </location>
</feature>
<feature type="region of interest" description="Disordered" evidence="1">
    <location>
        <begin position="416"/>
        <end position="442"/>
    </location>
</feature>
<feature type="compositionally biased region" description="Basic and acidic residues" evidence="1">
    <location>
        <begin position="7"/>
        <end position="16"/>
    </location>
</feature>
<evidence type="ECO:0000256" key="1">
    <source>
        <dbReference type="SAM" id="MobiDB-lite"/>
    </source>
</evidence>
<feature type="region of interest" description="Disordered" evidence="1">
    <location>
        <begin position="555"/>
        <end position="576"/>
    </location>
</feature>
<name>A0A0D7ATS5_9AGAR</name>
<feature type="compositionally biased region" description="Basic and acidic residues" evidence="1">
    <location>
        <begin position="248"/>
        <end position="260"/>
    </location>
</feature>
<feature type="region of interest" description="Disordered" evidence="1">
    <location>
        <begin position="881"/>
        <end position="940"/>
    </location>
</feature>
<feature type="region of interest" description="Disordered" evidence="1">
    <location>
        <begin position="1"/>
        <end position="43"/>
    </location>
</feature>